<evidence type="ECO:0000313" key="3">
    <source>
        <dbReference type="Proteomes" id="UP000198607"/>
    </source>
</evidence>
<keyword evidence="1" id="KW-1133">Transmembrane helix</keyword>
<dbReference type="RefSeq" id="WP_091936930.1">
    <property type="nucleotide sequence ID" value="NZ_FNCY01000006.1"/>
</dbReference>
<dbReference type="STRING" id="83767.SAMN05660652_01901"/>
<proteinExistence type="predicted"/>
<dbReference type="Proteomes" id="UP000198607">
    <property type="component" value="Unassembled WGS sequence"/>
</dbReference>
<feature type="transmembrane region" description="Helical" evidence="1">
    <location>
        <begin position="187"/>
        <end position="210"/>
    </location>
</feature>
<accession>A0A1G8DDY4</accession>
<gene>
    <name evidence="2" type="ORF">SAMN05660652_01901</name>
</gene>
<reference evidence="2 3" key="1">
    <citation type="submission" date="2016-10" db="EMBL/GenBank/DDBJ databases">
        <authorList>
            <person name="de Groot N.N."/>
        </authorList>
    </citation>
    <scope>NUCLEOTIDE SEQUENCE [LARGE SCALE GENOMIC DNA]</scope>
    <source>
        <strain evidence="2 3">DSM 5885</strain>
    </source>
</reference>
<feature type="transmembrane region" description="Helical" evidence="1">
    <location>
        <begin position="289"/>
        <end position="311"/>
    </location>
</feature>
<evidence type="ECO:0008006" key="4">
    <source>
        <dbReference type="Google" id="ProtNLM"/>
    </source>
</evidence>
<evidence type="ECO:0000256" key="1">
    <source>
        <dbReference type="SAM" id="Phobius"/>
    </source>
</evidence>
<feature type="transmembrane region" description="Helical" evidence="1">
    <location>
        <begin position="217"/>
        <end position="237"/>
    </location>
</feature>
<feature type="transmembrane region" description="Helical" evidence="1">
    <location>
        <begin position="18"/>
        <end position="37"/>
    </location>
</feature>
<protein>
    <recommendedName>
        <fullName evidence="4">Nucleoside recognition family protein</fullName>
    </recommendedName>
</protein>
<keyword evidence="1" id="KW-0472">Membrane</keyword>
<feature type="transmembrane region" description="Helical" evidence="1">
    <location>
        <begin position="96"/>
        <end position="115"/>
    </location>
</feature>
<dbReference type="EMBL" id="FNCY01000006">
    <property type="protein sequence ID" value="SDH55912.1"/>
    <property type="molecule type" value="Genomic_DNA"/>
</dbReference>
<name>A0A1G8DDY4_9RHOO</name>
<feature type="transmembrane region" description="Helical" evidence="1">
    <location>
        <begin position="122"/>
        <end position="144"/>
    </location>
</feature>
<feature type="transmembrane region" description="Helical" evidence="1">
    <location>
        <begin position="49"/>
        <end position="76"/>
    </location>
</feature>
<keyword evidence="3" id="KW-1185">Reference proteome</keyword>
<dbReference type="OrthoDB" id="1949361at2"/>
<keyword evidence="1" id="KW-0812">Transmembrane</keyword>
<dbReference type="AlphaFoldDB" id="A0A1G8DDY4"/>
<sequence length="312" mass="32728">MQEFLKILFASGQKGFELAFFILMPIMVFMMAIMRVLDQKGVLRRVAILAAPVLLIFGIPGLGVFAIVQILFVSFAAPVSTFRIMDQDTAISDRKVAAGFAAILCMSQANATLPLSAFGLNLPVVMATSVIGGLVSAALTYRFFAAHLADSVELPAEEEIHASRSNQNIVQMILAGGEEGFQLVLKAVPVLVLAVLLVNVLKAVGAIGLLESLCGPLFGAIGVAPASVLPIVTKYLAGGTAMMGTTLPMLQDGTLTVLDLNRIAGFTINTLDPVGLAVLVSAGPRFSSFAVPAIKGAAFGILVRGVLHLIFF</sequence>
<organism evidence="2 3">
    <name type="scientific">Propionivibrio dicarboxylicus</name>
    <dbReference type="NCBI Taxonomy" id="83767"/>
    <lineage>
        <taxon>Bacteria</taxon>
        <taxon>Pseudomonadati</taxon>
        <taxon>Pseudomonadota</taxon>
        <taxon>Betaproteobacteria</taxon>
        <taxon>Rhodocyclales</taxon>
        <taxon>Rhodocyclaceae</taxon>
        <taxon>Propionivibrio</taxon>
    </lineage>
</organism>
<evidence type="ECO:0000313" key="2">
    <source>
        <dbReference type="EMBL" id="SDH55912.1"/>
    </source>
</evidence>